<evidence type="ECO:0000256" key="1">
    <source>
        <dbReference type="ARBA" id="ARBA00009431"/>
    </source>
</evidence>
<dbReference type="PRINTS" id="PR00724">
    <property type="entry name" value="CRBOXYPTASEC"/>
</dbReference>
<dbReference type="Gene3D" id="3.40.50.1820">
    <property type="entry name" value="alpha/beta hydrolase"/>
    <property type="match status" value="1"/>
</dbReference>
<dbReference type="EMBL" id="CAMGYJ010000003">
    <property type="protein sequence ID" value="CAI0393444.1"/>
    <property type="molecule type" value="Genomic_DNA"/>
</dbReference>
<evidence type="ECO:0000313" key="4">
    <source>
        <dbReference type="Proteomes" id="UP001154282"/>
    </source>
</evidence>
<organism evidence="3 4">
    <name type="scientific">Linum tenue</name>
    <dbReference type="NCBI Taxonomy" id="586396"/>
    <lineage>
        <taxon>Eukaryota</taxon>
        <taxon>Viridiplantae</taxon>
        <taxon>Streptophyta</taxon>
        <taxon>Embryophyta</taxon>
        <taxon>Tracheophyta</taxon>
        <taxon>Spermatophyta</taxon>
        <taxon>Magnoliopsida</taxon>
        <taxon>eudicotyledons</taxon>
        <taxon>Gunneridae</taxon>
        <taxon>Pentapetalae</taxon>
        <taxon>rosids</taxon>
        <taxon>fabids</taxon>
        <taxon>Malpighiales</taxon>
        <taxon>Linaceae</taxon>
        <taxon>Linum</taxon>
    </lineage>
</organism>
<dbReference type="SUPFAM" id="SSF53474">
    <property type="entry name" value="alpha/beta-Hydrolases"/>
    <property type="match status" value="1"/>
</dbReference>
<proteinExistence type="inferred from homology"/>
<dbReference type="Pfam" id="PF00450">
    <property type="entry name" value="Peptidase_S10"/>
    <property type="match status" value="2"/>
</dbReference>
<keyword evidence="2" id="KW-0732">Signal</keyword>
<feature type="chain" id="PRO_5043538572" description="Serine carboxypeptidase-like 18" evidence="2">
    <location>
        <begin position="32"/>
        <end position="506"/>
    </location>
</feature>
<dbReference type="InterPro" id="IPR001563">
    <property type="entry name" value="Peptidase_S10"/>
</dbReference>
<keyword evidence="4" id="KW-1185">Reference proteome</keyword>
<dbReference type="PANTHER" id="PTHR11802:SF29">
    <property type="entry name" value="SERINE CARBOXYPEPTIDASE-LIKE 19"/>
    <property type="match status" value="1"/>
</dbReference>
<evidence type="ECO:0000256" key="2">
    <source>
        <dbReference type="SAM" id="SignalP"/>
    </source>
</evidence>
<reference evidence="3" key="1">
    <citation type="submission" date="2022-08" db="EMBL/GenBank/DDBJ databases">
        <authorList>
            <person name="Gutierrez-Valencia J."/>
        </authorList>
    </citation>
    <scope>NUCLEOTIDE SEQUENCE</scope>
</reference>
<dbReference type="Proteomes" id="UP001154282">
    <property type="component" value="Unassembled WGS sequence"/>
</dbReference>
<comment type="caution">
    <text evidence="3">The sequence shown here is derived from an EMBL/GenBank/DDBJ whole genome shotgun (WGS) entry which is preliminary data.</text>
</comment>
<evidence type="ECO:0000313" key="3">
    <source>
        <dbReference type="EMBL" id="CAI0393444.1"/>
    </source>
</evidence>
<dbReference type="InterPro" id="IPR029058">
    <property type="entry name" value="AB_hydrolase_fold"/>
</dbReference>
<evidence type="ECO:0008006" key="5">
    <source>
        <dbReference type="Google" id="ProtNLM"/>
    </source>
</evidence>
<accession>A0AAV0I9T8</accession>
<sequence>MRRRSSSPLFLPHLFLLSCCFPWLPFSASQAAVEYLPGFDGPLPFYFETGYVGVGEWEDVQLFYYFVKSQGKPETDPLVLWLTGGPGCSALSGLFHEIGTTTLLPTIRVIGTNWFLTLTIFWKSVSSSGPIHFKLEEYNGKLPSLILNPDAWTQVASIIFVDLPVLTGFSYARTEAAALSSDNLDIDQAVEFLRKWLKEHGEFKSNPVYIGGDSYAGIHIPGAALRISNENEQGIQPVINLEGYLVGNGRANATIEQNSKIKFAHRMALISDELYEVPTIGIDYVTSLRRSCGGEYYNVDPSNSECIKHVRDFEKCTSGLYVAQILSPECTYVSPKPTRMAPRRSMSLEELLELEAESLPRLGCPTFTYLLSKYWANDESVQSALRVRKVQNFIILSSQLDIIIIIINDTNGAFFVLVGNSGDHDLIKPYVGTLEWIRSLNFRIVDEWRPWLFKNQVAGYTRTYSDPRYFNLMTFATVKGGGHTAPEYKPPECFAMFQRWITGKPL</sequence>
<comment type="similarity">
    <text evidence="1">Belongs to the peptidase S10 family.</text>
</comment>
<dbReference type="PANTHER" id="PTHR11802">
    <property type="entry name" value="SERINE PROTEASE FAMILY S10 SERINE CARBOXYPEPTIDASE"/>
    <property type="match status" value="1"/>
</dbReference>
<name>A0AAV0I9T8_9ROSI</name>
<protein>
    <recommendedName>
        <fullName evidence="5">Serine carboxypeptidase-like 18</fullName>
    </recommendedName>
</protein>
<dbReference type="GO" id="GO:0016747">
    <property type="term" value="F:acyltransferase activity, transferring groups other than amino-acyl groups"/>
    <property type="evidence" value="ECO:0007669"/>
    <property type="project" value="TreeGrafter"/>
</dbReference>
<dbReference type="GO" id="GO:0019748">
    <property type="term" value="P:secondary metabolic process"/>
    <property type="evidence" value="ECO:0007669"/>
    <property type="project" value="TreeGrafter"/>
</dbReference>
<dbReference type="GO" id="GO:0004185">
    <property type="term" value="F:serine-type carboxypeptidase activity"/>
    <property type="evidence" value="ECO:0007669"/>
    <property type="project" value="InterPro"/>
</dbReference>
<dbReference type="GO" id="GO:0006508">
    <property type="term" value="P:proteolysis"/>
    <property type="evidence" value="ECO:0007669"/>
    <property type="project" value="InterPro"/>
</dbReference>
<dbReference type="AlphaFoldDB" id="A0AAV0I9T8"/>
<feature type="signal peptide" evidence="2">
    <location>
        <begin position="1"/>
        <end position="31"/>
    </location>
</feature>
<gene>
    <name evidence="3" type="ORF">LITE_LOCUS7934</name>
</gene>
<dbReference type="PROSITE" id="PS51257">
    <property type="entry name" value="PROKAR_LIPOPROTEIN"/>
    <property type="match status" value="1"/>
</dbReference>